<feature type="domain" description="Secretion system C-terminal sorting" evidence="4">
    <location>
        <begin position="457"/>
        <end position="520"/>
    </location>
</feature>
<proteinExistence type="inferred from homology"/>
<dbReference type="RefSeq" id="WP_108903092.1">
    <property type="nucleotide sequence ID" value="NZ_CP029187.1"/>
</dbReference>
<dbReference type="OrthoDB" id="2082707at2"/>
<accession>A0A2S1SFV4</accession>
<sequence length="527" mass="53797">MTIKLLFTTAAILLLGSPIYAQAPAVGPAGTFALFTSNGAVSNTGLSHITGNVGTNNGSSTNFGNVDGNMHDGDGTTAAASADLSLISAQLGAAIPGYFPAPLLGNGQVLTEGTYAIGQTASLNGMLTLDAQNDPNAVFIFQIGGAFSSAANAQVLLVNGAMACNVFWRIEGLVDLATNTSIKGTIVAVNAAIILNTGVTLEGRALSTTGAVTGSGITVTTPLGCNTPTLNGPVAAPLASVACYTIFSGNGQVTNTGITFITGDVGTNSGITTGFQAENVTGTIHPNPDVSTATAAADLNTASGYISTLPTDIELLYPATLGNSLVLTPHTYLLNGATVLTGILYLNAQGNTDAVFVLKVSGAFSTSTYATIVLQNGAQAKNVFWKVDGAVNLNDYADFKGTMIVNNGAIIVNTGVTIEGRALATSGGVSTFGINAQMTSGCNALAIDVPVKQPVKLYPNPFSSVLNVTVDSGSSNIVIYNVTGMEVYRAALHQEQNTIYINVPAGVYFYKVEDDKGYIQSGRLISE</sequence>
<evidence type="ECO:0000256" key="2">
    <source>
        <dbReference type="ARBA" id="ARBA00022729"/>
    </source>
</evidence>
<dbReference type="Pfam" id="PF11999">
    <property type="entry name" value="Ice_binding"/>
    <property type="match status" value="2"/>
</dbReference>
<dbReference type="KEGG" id="fpal:HYN49_04950"/>
<dbReference type="Pfam" id="PF18962">
    <property type="entry name" value="Por_Secre_tail"/>
    <property type="match status" value="1"/>
</dbReference>
<evidence type="ECO:0000256" key="3">
    <source>
        <dbReference type="SAM" id="SignalP"/>
    </source>
</evidence>
<gene>
    <name evidence="5" type="ORF">HYN49_04950</name>
</gene>
<comment type="similarity">
    <text evidence="1">Belongs to the ice-binding protein family.</text>
</comment>
<feature type="signal peptide" evidence="3">
    <location>
        <begin position="1"/>
        <end position="23"/>
    </location>
</feature>
<name>A0A2S1SFV4_9FLAO</name>
<reference evidence="5 6" key="1">
    <citation type="submission" date="2018-05" db="EMBL/GenBank/DDBJ databases">
        <title>Genome sequencing of Flavobacterium sp. HYN0049.</title>
        <authorList>
            <person name="Yi H."/>
            <person name="Baek C."/>
        </authorList>
    </citation>
    <scope>NUCLEOTIDE SEQUENCE [LARGE SCALE GENOMIC DNA]</scope>
    <source>
        <strain evidence="5 6">HYN0049</strain>
    </source>
</reference>
<evidence type="ECO:0000256" key="1">
    <source>
        <dbReference type="ARBA" id="ARBA00005445"/>
    </source>
</evidence>
<dbReference type="InterPro" id="IPR026444">
    <property type="entry name" value="Secre_tail"/>
</dbReference>
<organism evidence="5 6">
    <name type="scientific">Flavobacterium pallidum</name>
    <dbReference type="NCBI Taxonomy" id="2172098"/>
    <lineage>
        <taxon>Bacteria</taxon>
        <taxon>Pseudomonadati</taxon>
        <taxon>Bacteroidota</taxon>
        <taxon>Flavobacteriia</taxon>
        <taxon>Flavobacteriales</taxon>
        <taxon>Flavobacteriaceae</taxon>
        <taxon>Flavobacterium</taxon>
    </lineage>
</organism>
<evidence type="ECO:0000259" key="4">
    <source>
        <dbReference type="Pfam" id="PF18962"/>
    </source>
</evidence>
<keyword evidence="6" id="KW-1185">Reference proteome</keyword>
<dbReference type="AlphaFoldDB" id="A0A2S1SFV4"/>
<dbReference type="EMBL" id="CP029187">
    <property type="protein sequence ID" value="AWI25298.1"/>
    <property type="molecule type" value="Genomic_DNA"/>
</dbReference>
<evidence type="ECO:0000313" key="5">
    <source>
        <dbReference type="EMBL" id="AWI25298.1"/>
    </source>
</evidence>
<protein>
    <recommendedName>
        <fullName evidence="4">Secretion system C-terminal sorting domain-containing protein</fullName>
    </recommendedName>
</protein>
<evidence type="ECO:0000313" key="6">
    <source>
        <dbReference type="Proteomes" id="UP000244937"/>
    </source>
</evidence>
<dbReference type="InterPro" id="IPR021884">
    <property type="entry name" value="Ice-bd_prot"/>
</dbReference>
<dbReference type="NCBIfam" id="TIGR04183">
    <property type="entry name" value="Por_Secre_tail"/>
    <property type="match status" value="1"/>
</dbReference>
<feature type="chain" id="PRO_5015645408" description="Secretion system C-terminal sorting domain-containing protein" evidence="3">
    <location>
        <begin position="24"/>
        <end position="527"/>
    </location>
</feature>
<keyword evidence="2 3" id="KW-0732">Signal</keyword>
<dbReference type="Proteomes" id="UP000244937">
    <property type="component" value="Chromosome"/>
</dbReference>